<dbReference type="GO" id="GO:0016746">
    <property type="term" value="F:acyltransferase activity"/>
    <property type="evidence" value="ECO:0007669"/>
    <property type="project" value="UniProtKB-KW"/>
</dbReference>
<dbReference type="AlphaFoldDB" id="A0A3B1CUU7"/>
<dbReference type="SUPFAM" id="SSF53448">
    <property type="entry name" value="Nucleotide-diphospho-sugar transferases"/>
    <property type="match status" value="1"/>
</dbReference>
<evidence type="ECO:0000259" key="5">
    <source>
        <dbReference type="Pfam" id="PF12804"/>
    </source>
</evidence>
<accession>A0A3B1CUU7</accession>
<feature type="domain" description="MobA-like NTP transferase" evidence="5">
    <location>
        <begin position="8"/>
        <end position="149"/>
    </location>
</feature>
<comment type="catalytic activity">
    <reaction evidence="4">
        <text>N-acetyl-alpha-D-glucosamine 1-phosphate + UTP + H(+) = UDP-N-acetyl-alpha-D-glucosamine + diphosphate</text>
        <dbReference type="Rhea" id="RHEA:13509"/>
        <dbReference type="ChEBI" id="CHEBI:15378"/>
        <dbReference type="ChEBI" id="CHEBI:33019"/>
        <dbReference type="ChEBI" id="CHEBI:46398"/>
        <dbReference type="ChEBI" id="CHEBI:57705"/>
        <dbReference type="ChEBI" id="CHEBI:57776"/>
        <dbReference type="EC" id="2.7.7.23"/>
    </reaction>
</comment>
<gene>
    <name evidence="6" type="ORF">MNBD_NITROSPINAE05-1272</name>
</gene>
<dbReference type="EC" id="2.7.7.23" evidence="1"/>
<sequence length="247" mass="27333">MPQKSLAVIILAAGKGTRMKSPLAKVLQPLAGKTLLAYVLETVEELDADRVGVVVGFQADEVKSAFPDPKLEFVEQKEQLGTGHAAQQTEPRFKDFSGDILVLCGDMPLIRAATLKNLIKKHRDSLAVCTVLTLKDNKGEIKDFGRILRDESQSITGIVENKDATEQEKKIDEYNSGVYCFGKGLFYKALNALECGNAQNEYYLTDTIKFFSENKCSVQSLQTDDSDEIFGINSPEDLKKAEYLLGR</sequence>
<dbReference type="InterPro" id="IPR029044">
    <property type="entry name" value="Nucleotide-diphossugar_trans"/>
</dbReference>
<dbReference type="GO" id="GO:0003977">
    <property type="term" value="F:UDP-N-acetylglucosamine diphosphorylase activity"/>
    <property type="evidence" value="ECO:0007669"/>
    <property type="project" value="UniProtKB-EC"/>
</dbReference>
<protein>
    <recommendedName>
        <fullName evidence="1">UDP-N-acetylglucosamine diphosphorylase</fullName>
        <ecNumber evidence="1">2.7.7.23</ecNumber>
    </recommendedName>
</protein>
<evidence type="ECO:0000256" key="2">
    <source>
        <dbReference type="ARBA" id="ARBA00022679"/>
    </source>
</evidence>
<dbReference type="EMBL" id="UOGG01000188">
    <property type="protein sequence ID" value="VAX32162.1"/>
    <property type="molecule type" value="Genomic_DNA"/>
</dbReference>
<dbReference type="InterPro" id="IPR050065">
    <property type="entry name" value="GlmU-like"/>
</dbReference>
<dbReference type="InterPro" id="IPR025877">
    <property type="entry name" value="MobA-like_NTP_Trfase"/>
</dbReference>
<evidence type="ECO:0000313" key="6">
    <source>
        <dbReference type="EMBL" id="VAX32162.1"/>
    </source>
</evidence>
<evidence type="ECO:0000256" key="4">
    <source>
        <dbReference type="ARBA" id="ARBA00048493"/>
    </source>
</evidence>
<dbReference type="PANTHER" id="PTHR43584">
    <property type="entry name" value="NUCLEOTIDYL TRANSFERASE"/>
    <property type="match status" value="1"/>
</dbReference>
<proteinExistence type="predicted"/>
<keyword evidence="3 6" id="KW-0548">Nucleotidyltransferase</keyword>
<dbReference type="Gene3D" id="3.90.550.10">
    <property type="entry name" value="Spore Coat Polysaccharide Biosynthesis Protein SpsA, Chain A"/>
    <property type="match status" value="1"/>
</dbReference>
<dbReference type="Pfam" id="PF12804">
    <property type="entry name" value="NTP_transf_3"/>
    <property type="match status" value="1"/>
</dbReference>
<name>A0A3B1CUU7_9ZZZZ</name>
<dbReference type="CDD" id="cd02540">
    <property type="entry name" value="GT2_GlmU_N_bac"/>
    <property type="match status" value="1"/>
</dbReference>
<evidence type="ECO:0000256" key="3">
    <source>
        <dbReference type="ARBA" id="ARBA00022695"/>
    </source>
</evidence>
<dbReference type="PANTHER" id="PTHR43584:SF3">
    <property type="entry name" value="BIFUNCTIONAL PROTEIN GLMU"/>
    <property type="match status" value="1"/>
</dbReference>
<keyword evidence="6" id="KW-0012">Acyltransferase</keyword>
<evidence type="ECO:0000256" key="1">
    <source>
        <dbReference type="ARBA" id="ARBA00012457"/>
    </source>
</evidence>
<organism evidence="6">
    <name type="scientific">hydrothermal vent metagenome</name>
    <dbReference type="NCBI Taxonomy" id="652676"/>
    <lineage>
        <taxon>unclassified sequences</taxon>
        <taxon>metagenomes</taxon>
        <taxon>ecological metagenomes</taxon>
    </lineage>
</organism>
<reference evidence="6" key="1">
    <citation type="submission" date="2018-06" db="EMBL/GenBank/DDBJ databases">
        <authorList>
            <person name="Zhirakovskaya E."/>
        </authorList>
    </citation>
    <scope>NUCLEOTIDE SEQUENCE</scope>
</reference>
<keyword evidence="2 6" id="KW-0808">Transferase</keyword>